<dbReference type="InterPro" id="IPR050141">
    <property type="entry name" value="GCL_type2/YbdK_subfam"/>
</dbReference>
<dbReference type="Pfam" id="PF04107">
    <property type="entry name" value="GCS2"/>
    <property type="match status" value="1"/>
</dbReference>
<dbReference type="InterPro" id="IPR006336">
    <property type="entry name" value="GCS2"/>
</dbReference>
<proteinExistence type="predicted"/>
<dbReference type="PANTHER" id="PTHR36510:SF3">
    <property type="entry name" value="CONSERVED PROTEIN"/>
    <property type="match status" value="1"/>
</dbReference>
<dbReference type="InterPro" id="IPR016602">
    <property type="entry name" value="UCP012666"/>
</dbReference>
<evidence type="ECO:0000313" key="2">
    <source>
        <dbReference type="Proteomes" id="UP000537130"/>
    </source>
</evidence>
<evidence type="ECO:0000313" key="1">
    <source>
        <dbReference type="EMBL" id="MBB3046160.1"/>
    </source>
</evidence>
<keyword evidence="2" id="KW-1185">Reference proteome</keyword>
<dbReference type="EMBL" id="JACHWY010000001">
    <property type="protein sequence ID" value="MBB3046160.1"/>
    <property type="molecule type" value="Genomic_DNA"/>
</dbReference>
<reference evidence="1 2" key="1">
    <citation type="submission" date="2020-08" db="EMBL/GenBank/DDBJ databases">
        <title>Genomic Encyclopedia of Type Strains, Phase III (KMG-III): the genomes of soil and plant-associated and newly described type strains.</title>
        <authorList>
            <person name="Whitman W."/>
        </authorList>
    </citation>
    <scope>NUCLEOTIDE SEQUENCE [LARGE SCALE GENOMIC DNA]</scope>
    <source>
        <strain evidence="1 2">CECT 8654</strain>
    </source>
</reference>
<dbReference type="SUPFAM" id="SSF55931">
    <property type="entry name" value="Glutamine synthetase/guanido kinase"/>
    <property type="match status" value="1"/>
</dbReference>
<accession>A0A7W4Z5S1</accession>
<dbReference type="AlphaFoldDB" id="A0A7W4Z5S1"/>
<dbReference type="GO" id="GO:0016879">
    <property type="term" value="F:ligase activity, forming carbon-nitrogen bonds"/>
    <property type="evidence" value="ECO:0007669"/>
    <property type="project" value="TreeGrafter"/>
</dbReference>
<keyword evidence="1" id="KW-0436">Ligase</keyword>
<organism evidence="1 2">
    <name type="scientific">Litorivivens lipolytica</name>
    <dbReference type="NCBI Taxonomy" id="1524264"/>
    <lineage>
        <taxon>Bacteria</taxon>
        <taxon>Pseudomonadati</taxon>
        <taxon>Pseudomonadota</taxon>
        <taxon>Gammaproteobacteria</taxon>
        <taxon>Litorivivens</taxon>
    </lineage>
</organism>
<gene>
    <name evidence="1" type="ORF">FHR99_000396</name>
</gene>
<name>A0A7W4Z5S1_9GAMM</name>
<dbReference type="InterPro" id="IPR014746">
    <property type="entry name" value="Gln_synth/guanido_kin_cat_dom"/>
</dbReference>
<dbReference type="Gene3D" id="3.30.590.20">
    <property type="match status" value="1"/>
</dbReference>
<dbReference type="PANTHER" id="PTHR36510">
    <property type="entry name" value="GLUTAMATE--CYSTEINE LIGASE 2-RELATED"/>
    <property type="match status" value="1"/>
</dbReference>
<comment type="caution">
    <text evidence="1">The sequence shown here is derived from an EMBL/GenBank/DDBJ whole genome shotgun (WGS) entry which is preliminary data.</text>
</comment>
<sequence length="478" mass="53955">MRQLVGQEIQHSEFSDADFHVFAEQLSQETQRLADYLRDDCVEADTGTCGLELEACLIDSSLRPAPDNEAFIALLDDPLVVPELAKFNFELNTPPFPVAPNLLSAVHSYMKDQWQRCQQAAHQMNLDICQVGILPSLRDDDLNLNNVSARQRYIALNHQILKGRQFRPLDIAIEGAVDHLRLEHNDVMTEAATTSLQIHLQVAPSDFARYYNASLLASALLVAAGANAPLVFEQDLWDESRVPLFEQSVALPCFISGSGTVVHRVTFGSGYCKHSAAELFQENLQAFPVLLPILDDERDALAHLQLHNGTIWRWNRPLVHINTNGQLQLRLEHRSLPAGPTTTDSVANIALFYGLVAWLSNNLYELNPPNFEYVRQNFYTAARWGLDAELDWLDGRRASAADILLHQGLPAAIQSLTTLGFDGAEVDYFLSEVMRERIARRRTGAHWQREFFLNNHRDTRALMEAYQYQCTQGAVHTW</sequence>
<protein>
    <submittedName>
        <fullName evidence="1">Gamma-glutamyl:cysteine ligase YbdK (ATP-grasp superfamily)</fullName>
    </submittedName>
</protein>
<dbReference type="Proteomes" id="UP000537130">
    <property type="component" value="Unassembled WGS sequence"/>
</dbReference>
<dbReference type="PIRSF" id="PIRSF012666">
    <property type="entry name" value="UCP012666"/>
    <property type="match status" value="1"/>
</dbReference>